<organism evidence="2 3">
    <name type="scientific">Thecamonas trahens ATCC 50062</name>
    <dbReference type="NCBI Taxonomy" id="461836"/>
    <lineage>
        <taxon>Eukaryota</taxon>
        <taxon>Apusozoa</taxon>
        <taxon>Apusomonadida</taxon>
        <taxon>Apusomonadidae</taxon>
        <taxon>Thecamonas</taxon>
    </lineage>
</organism>
<dbReference type="OrthoDB" id="1112980at2759"/>
<accession>A0A0L0DKG5</accession>
<evidence type="ECO:0000256" key="1">
    <source>
        <dbReference type="SAM" id="MobiDB-lite"/>
    </source>
</evidence>
<feature type="region of interest" description="Disordered" evidence="1">
    <location>
        <begin position="32"/>
        <end position="57"/>
    </location>
</feature>
<feature type="region of interest" description="Disordered" evidence="1">
    <location>
        <begin position="82"/>
        <end position="110"/>
    </location>
</feature>
<evidence type="ECO:0000313" key="3">
    <source>
        <dbReference type="Proteomes" id="UP000054408"/>
    </source>
</evidence>
<sequence>MANSNMTGMGTTEGGPEFLEVQENSLTDMLVIEPSTTGGGPASGGPMSKPDIHRMGPSPLLARAAAFLPTMRAANEVLAQLPPGAASMEINDDNNDEGSQGGEGEDRQHIELDLGVGVFDGAPEAVLASGMQAVPLQPEHPAAVTSQDGEEGPLIAELGASE</sequence>
<reference evidence="2 3" key="1">
    <citation type="submission" date="2010-05" db="EMBL/GenBank/DDBJ databases">
        <title>The Genome Sequence of Thecamonas trahens ATCC 50062.</title>
        <authorList>
            <consortium name="The Broad Institute Genome Sequencing Platform"/>
            <person name="Russ C."/>
            <person name="Cuomo C."/>
            <person name="Shea T."/>
            <person name="Young S.K."/>
            <person name="Zeng Q."/>
            <person name="Koehrsen M."/>
            <person name="Haas B."/>
            <person name="Borodovsky M."/>
            <person name="Guigo R."/>
            <person name="Alvarado L."/>
            <person name="Berlin A."/>
            <person name="Bochicchio J."/>
            <person name="Borenstein D."/>
            <person name="Chapman S."/>
            <person name="Chen Z."/>
            <person name="Freedman E."/>
            <person name="Gellesch M."/>
            <person name="Goldberg J."/>
            <person name="Griggs A."/>
            <person name="Gujja S."/>
            <person name="Heilman E."/>
            <person name="Heiman D."/>
            <person name="Hepburn T."/>
            <person name="Howarth C."/>
            <person name="Jen D."/>
            <person name="Larson L."/>
            <person name="Mehta T."/>
            <person name="Park D."/>
            <person name="Pearson M."/>
            <person name="Roberts A."/>
            <person name="Saif S."/>
            <person name="Shenoy N."/>
            <person name="Sisk P."/>
            <person name="Stolte C."/>
            <person name="Sykes S."/>
            <person name="Thomson T."/>
            <person name="Walk T."/>
            <person name="White J."/>
            <person name="Yandava C."/>
            <person name="Burger G."/>
            <person name="Gray M.W."/>
            <person name="Holland P.W.H."/>
            <person name="King N."/>
            <person name="Lang F.B.F."/>
            <person name="Roger A.J."/>
            <person name="Ruiz-Trillo I."/>
            <person name="Lander E."/>
            <person name="Nusbaum C."/>
        </authorList>
    </citation>
    <scope>NUCLEOTIDE SEQUENCE [LARGE SCALE GENOMIC DNA]</scope>
    <source>
        <strain evidence="2 3">ATCC 50062</strain>
    </source>
</reference>
<feature type="region of interest" description="Disordered" evidence="1">
    <location>
        <begin position="138"/>
        <end position="162"/>
    </location>
</feature>
<proteinExistence type="predicted"/>
<dbReference type="InterPro" id="IPR027921">
    <property type="entry name" value="NOPCHAP1"/>
</dbReference>
<protein>
    <submittedName>
        <fullName evidence="2">Uncharacterized protein</fullName>
    </submittedName>
</protein>
<dbReference type="RefSeq" id="XP_013755719.1">
    <property type="nucleotide sequence ID" value="XM_013900265.1"/>
</dbReference>
<dbReference type="AlphaFoldDB" id="A0A0L0DKG5"/>
<gene>
    <name evidence="2" type="ORF">AMSG_07950</name>
</gene>
<keyword evidence="3" id="KW-1185">Reference proteome</keyword>
<dbReference type="GO" id="GO:0000492">
    <property type="term" value="P:box C/D snoRNP assembly"/>
    <property type="evidence" value="ECO:0007669"/>
    <property type="project" value="InterPro"/>
</dbReference>
<dbReference type="EMBL" id="GL349470">
    <property type="protein sequence ID" value="KNC51858.1"/>
    <property type="molecule type" value="Genomic_DNA"/>
</dbReference>
<dbReference type="GeneID" id="25566755"/>
<dbReference type="Proteomes" id="UP000054408">
    <property type="component" value="Unassembled WGS sequence"/>
</dbReference>
<dbReference type="Pfam" id="PF15370">
    <property type="entry name" value="NOPCHAP1"/>
    <property type="match status" value="1"/>
</dbReference>
<evidence type="ECO:0000313" key="2">
    <source>
        <dbReference type="EMBL" id="KNC51858.1"/>
    </source>
</evidence>
<name>A0A0L0DKG5_THETB</name>